<evidence type="ECO:0000256" key="1">
    <source>
        <dbReference type="ARBA" id="ARBA00006596"/>
    </source>
</evidence>
<dbReference type="Pfam" id="PF02906">
    <property type="entry name" value="Fe_hyd_lg_C"/>
    <property type="match status" value="1"/>
</dbReference>
<organism evidence="6 7">
    <name type="scientific">Jaminaea rosea</name>
    <dbReference type="NCBI Taxonomy" id="1569628"/>
    <lineage>
        <taxon>Eukaryota</taxon>
        <taxon>Fungi</taxon>
        <taxon>Dikarya</taxon>
        <taxon>Basidiomycota</taxon>
        <taxon>Ustilaginomycotina</taxon>
        <taxon>Exobasidiomycetes</taxon>
        <taxon>Microstromatales</taxon>
        <taxon>Microstromatales incertae sedis</taxon>
        <taxon>Jaminaea</taxon>
    </lineage>
</organism>
<evidence type="ECO:0000259" key="5">
    <source>
        <dbReference type="Pfam" id="PF02906"/>
    </source>
</evidence>
<dbReference type="STRING" id="1569628.A0A316UNF1"/>
<dbReference type="InterPro" id="IPR009016">
    <property type="entry name" value="Fe_hydrogenase"/>
</dbReference>
<dbReference type="SUPFAM" id="SSF53920">
    <property type="entry name" value="Fe-only hydrogenase"/>
    <property type="match status" value="1"/>
</dbReference>
<evidence type="ECO:0000256" key="2">
    <source>
        <dbReference type="ARBA" id="ARBA00022485"/>
    </source>
</evidence>
<dbReference type="PANTHER" id="PTHR11615">
    <property type="entry name" value="NITRATE, FORMATE, IRON DEHYDROGENASE"/>
    <property type="match status" value="1"/>
</dbReference>
<evidence type="ECO:0000256" key="4">
    <source>
        <dbReference type="SAM" id="MobiDB-lite"/>
    </source>
</evidence>
<dbReference type="Proteomes" id="UP000245884">
    <property type="component" value="Unassembled WGS sequence"/>
</dbReference>
<dbReference type="GO" id="GO:0051539">
    <property type="term" value="F:4 iron, 4 sulfur cluster binding"/>
    <property type="evidence" value="ECO:0007669"/>
    <property type="project" value="UniProtKB-KW"/>
</dbReference>
<keyword evidence="7" id="KW-1185">Reference proteome</keyword>
<feature type="region of interest" description="Disordered" evidence="4">
    <location>
        <begin position="62"/>
        <end position="82"/>
    </location>
</feature>
<feature type="compositionally biased region" description="Low complexity" evidence="4">
    <location>
        <begin position="483"/>
        <end position="492"/>
    </location>
</feature>
<feature type="compositionally biased region" description="Gly residues" evidence="4">
    <location>
        <begin position="468"/>
        <end position="482"/>
    </location>
</feature>
<evidence type="ECO:0000313" key="7">
    <source>
        <dbReference type="Proteomes" id="UP000245884"/>
    </source>
</evidence>
<comment type="similarity">
    <text evidence="1">Belongs to the NARF family.</text>
</comment>
<feature type="region of interest" description="Disordered" evidence="4">
    <location>
        <begin position="23"/>
        <end position="49"/>
    </location>
</feature>
<feature type="compositionally biased region" description="Low complexity" evidence="4">
    <location>
        <begin position="527"/>
        <end position="547"/>
    </location>
</feature>
<keyword evidence="2" id="KW-0408">Iron</keyword>
<dbReference type="InterPro" id="IPR004108">
    <property type="entry name" value="Fe_hydrogenase_lsu_C"/>
</dbReference>
<feature type="domain" description="Iron hydrogenase large subunit C-terminal" evidence="5">
    <location>
        <begin position="135"/>
        <end position="519"/>
    </location>
</feature>
<dbReference type="AlphaFoldDB" id="A0A316UNF1"/>
<dbReference type="EMBL" id="KZ819670">
    <property type="protein sequence ID" value="PWN26806.1"/>
    <property type="molecule type" value="Genomic_DNA"/>
</dbReference>
<feature type="compositionally biased region" description="Polar residues" evidence="4">
    <location>
        <begin position="62"/>
        <end position="71"/>
    </location>
</feature>
<feature type="region of interest" description="Disordered" evidence="4">
    <location>
        <begin position="519"/>
        <end position="603"/>
    </location>
</feature>
<gene>
    <name evidence="6" type="ORF">BDZ90DRAFT_280289</name>
</gene>
<proteinExistence type="inferred from homology"/>
<keyword evidence="2" id="KW-0004">4Fe-4S</keyword>
<evidence type="ECO:0000313" key="6">
    <source>
        <dbReference type="EMBL" id="PWN26806.1"/>
    </source>
</evidence>
<dbReference type="OrthoDB" id="10253113at2759"/>
<dbReference type="Gene3D" id="3.40.950.10">
    <property type="entry name" value="Fe-only Hydrogenase (Larger Subunit), Chain L, domain 3"/>
    <property type="match status" value="1"/>
</dbReference>
<sequence>MAFSGALTLTDLNDYLGPSQACIKPVEGKDAPTPEPLDDETSRLNSAQTQIAVESSGVYETSVNATSANGEPSSSSSAPRARTKLEAAEISLNDCLACSGCVTSAESVLIGMQSLEEVRKVVEENATVEQAAQKKIVVASIAPQCLASLSAKYSLNAASSSDKTSFIPLRSILARVRFFLKDRFGFEAVLDTTFARHVALREHRREFLQRKAAGKEKDGQLPMLASACPGWICYAEKTHGELLPFISRTKSPQQVAGTMLKKDALNGRRRTTSSAASASVYHVAVMPCYDKKLEASRADFFDEVLGSRDVDCVITTGELDRLMMEEGFDIAQPVPNEGRDAAAQEQDDLGIPTLLDHPGSSSGGYLFDLLEGAWRDHAAEHARSSASSPPQLSTRIVRTSDFTEYTLRSPWTNEILFRGAHCYGFRNLQNLVRKVQKQTGVRSRKGAAAGSVNGERVGAASRGRGVSKRGGGMMRRGRGGAAGVAATANGGASPEEEEEARGYDYVEVMACPSGCVNGGGQIRPPTGEESSSSSGGNNGISMAISSGLVESTEAQVDAAPVPPPPQTNGKGKGPLAKLDLDPEGYSSGWSTPRTDVSSTGGMDVDTQEKEEAALKQGWKGTSKEWVRRVEEAYWSAGTGEGEIQRTGPTTSGEALQATLTRRREAKALALGEAVDSLADEVVRDMMAAESGNEDEEERRCRLLRTDYRAVQDEAVSGLAVQW</sequence>
<keyword evidence="2" id="KW-0479">Metal-binding</keyword>
<feature type="compositionally biased region" description="Polar residues" evidence="4">
    <location>
        <begin position="587"/>
        <end position="600"/>
    </location>
</feature>
<protein>
    <submittedName>
        <fullName evidence="6">Iron hydrogenase</fullName>
    </submittedName>
</protein>
<accession>A0A316UNF1</accession>
<feature type="region of interest" description="Disordered" evidence="4">
    <location>
        <begin position="439"/>
        <end position="500"/>
    </location>
</feature>
<evidence type="ECO:0000256" key="3">
    <source>
        <dbReference type="ARBA" id="ARBA00023014"/>
    </source>
</evidence>
<dbReference type="RefSeq" id="XP_025361418.1">
    <property type="nucleotide sequence ID" value="XM_025509266.1"/>
</dbReference>
<dbReference type="InterPro" id="IPR050340">
    <property type="entry name" value="Cytosolic_Fe-S_CAF"/>
</dbReference>
<dbReference type="GeneID" id="37031089"/>
<name>A0A316UNF1_9BASI</name>
<reference evidence="6 7" key="1">
    <citation type="journal article" date="2018" name="Mol. Biol. Evol.">
        <title>Broad Genomic Sampling Reveals a Smut Pathogenic Ancestry of the Fungal Clade Ustilaginomycotina.</title>
        <authorList>
            <person name="Kijpornyongpan T."/>
            <person name="Mondo S.J."/>
            <person name="Barry K."/>
            <person name="Sandor L."/>
            <person name="Lee J."/>
            <person name="Lipzen A."/>
            <person name="Pangilinan J."/>
            <person name="LaButti K."/>
            <person name="Hainaut M."/>
            <person name="Henrissat B."/>
            <person name="Grigoriev I.V."/>
            <person name="Spatafora J.W."/>
            <person name="Aime M.C."/>
        </authorList>
    </citation>
    <scope>NUCLEOTIDE SEQUENCE [LARGE SCALE GENOMIC DNA]</scope>
    <source>
        <strain evidence="6 7">MCA 5214</strain>
    </source>
</reference>
<keyword evidence="3" id="KW-0411">Iron-sulfur</keyword>